<dbReference type="Proteomes" id="UP000256884">
    <property type="component" value="Unassembled WGS sequence"/>
</dbReference>
<feature type="domain" description="Nitroreductase" evidence="8">
    <location>
        <begin position="10"/>
        <end position="169"/>
    </location>
</feature>
<keyword evidence="4" id="KW-0288">FMN</keyword>
<evidence type="ECO:0000256" key="4">
    <source>
        <dbReference type="ARBA" id="ARBA00022643"/>
    </source>
</evidence>
<dbReference type="Gene3D" id="3.40.109.10">
    <property type="entry name" value="NADH Oxidase"/>
    <property type="match status" value="1"/>
</dbReference>
<keyword evidence="7" id="KW-0520">NAD</keyword>
<evidence type="ECO:0000256" key="7">
    <source>
        <dbReference type="ARBA" id="ARBA00023027"/>
    </source>
</evidence>
<evidence type="ECO:0000313" key="10">
    <source>
        <dbReference type="Proteomes" id="UP000256884"/>
    </source>
</evidence>
<organism evidence="9 10">
    <name type="scientific">Tenacibaculum gallaicum</name>
    <dbReference type="NCBI Taxonomy" id="561505"/>
    <lineage>
        <taxon>Bacteria</taxon>
        <taxon>Pseudomonadati</taxon>
        <taxon>Bacteroidota</taxon>
        <taxon>Flavobacteriia</taxon>
        <taxon>Flavobacteriales</taxon>
        <taxon>Flavobacteriaceae</taxon>
        <taxon>Tenacibaculum</taxon>
    </lineage>
</organism>
<evidence type="ECO:0000256" key="1">
    <source>
        <dbReference type="ARBA" id="ARBA00001917"/>
    </source>
</evidence>
<dbReference type="AlphaFoldDB" id="A0A3E0ICH1"/>
<dbReference type="EMBL" id="QUNS01000001">
    <property type="protein sequence ID" value="REH56445.1"/>
    <property type="molecule type" value="Genomic_DNA"/>
</dbReference>
<dbReference type="GO" id="GO:0016491">
    <property type="term" value="F:oxidoreductase activity"/>
    <property type="evidence" value="ECO:0007669"/>
    <property type="project" value="UniProtKB-KW"/>
</dbReference>
<dbReference type="InterPro" id="IPR000415">
    <property type="entry name" value="Nitroreductase-like"/>
</dbReference>
<dbReference type="Pfam" id="PF00881">
    <property type="entry name" value="Nitroreductase"/>
    <property type="match status" value="1"/>
</dbReference>
<dbReference type="PANTHER" id="PTHR43821">
    <property type="entry name" value="NAD(P)H NITROREDUCTASE YDJA-RELATED"/>
    <property type="match status" value="1"/>
</dbReference>
<keyword evidence="6" id="KW-0560">Oxidoreductase</keyword>
<evidence type="ECO:0000256" key="2">
    <source>
        <dbReference type="ARBA" id="ARBA00007118"/>
    </source>
</evidence>
<dbReference type="CDD" id="cd02135">
    <property type="entry name" value="YdjA-like"/>
    <property type="match status" value="1"/>
</dbReference>
<keyword evidence="3" id="KW-0285">Flavoprotein</keyword>
<reference evidence="9 10" key="1">
    <citation type="submission" date="2018-08" db="EMBL/GenBank/DDBJ databases">
        <title>Genomic Encyclopedia of Type Strains, Phase IV (KMG-IV): sequencing the most valuable type-strain genomes for metagenomic binning, comparative biology and taxonomic classification.</title>
        <authorList>
            <person name="Goeker M."/>
        </authorList>
    </citation>
    <scope>NUCLEOTIDE SEQUENCE [LARGE SCALE GENOMIC DNA]</scope>
    <source>
        <strain evidence="9 10">DSM 18841</strain>
    </source>
</reference>
<evidence type="ECO:0000259" key="8">
    <source>
        <dbReference type="Pfam" id="PF00881"/>
    </source>
</evidence>
<accession>A0A3E0ICH1</accession>
<dbReference type="InterPro" id="IPR029479">
    <property type="entry name" value="Nitroreductase"/>
</dbReference>
<dbReference type="InterPro" id="IPR026021">
    <property type="entry name" value="YdjA-like"/>
</dbReference>
<comment type="caution">
    <text evidence="9">The sequence shown here is derived from an EMBL/GenBank/DDBJ whole genome shotgun (WGS) entry which is preliminary data.</text>
</comment>
<evidence type="ECO:0000256" key="3">
    <source>
        <dbReference type="ARBA" id="ARBA00022630"/>
    </source>
</evidence>
<dbReference type="RefSeq" id="WP_115899746.1">
    <property type="nucleotide sequence ID" value="NZ_QUNS01000001.1"/>
</dbReference>
<dbReference type="PANTHER" id="PTHR43821:SF1">
    <property type="entry name" value="NAD(P)H NITROREDUCTASE YDJA-RELATED"/>
    <property type="match status" value="1"/>
</dbReference>
<dbReference type="SUPFAM" id="SSF55469">
    <property type="entry name" value="FMN-dependent nitroreductase-like"/>
    <property type="match status" value="1"/>
</dbReference>
<evidence type="ECO:0000256" key="5">
    <source>
        <dbReference type="ARBA" id="ARBA00022857"/>
    </source>
</evidence>
<name>A0A3E0ICH1_9FLAO</name>
<dbReference type="InterPro" id="IPR052530">
    <property type="entry name" value="NAD(P)H_nitroreductase"/>
</dbReference>
<keyword evidence="10" id="KW-1185">Reference proteome</keyword>
<sequence length="194" mass="22862">MSFKQITKTIQERKTTYAYDFSDRKIEKETIEAIVINALWAPTHKLTQPWRFVVLEGKHRETLGEFMANYYRKLYSEDEFSNERYRETKTYASKASMIGVIFKPSKRAQLPEWEEIAAISSAVQNMWLSCTSLNLGSYWDTSIATIKYGEKEISLEENEQFLGVFFIGHVKENLPKVNRKRKPLSKKLSWHFKK</sequence>
<evidence type="ECO:0000256" key="6">
    <source>
        <dbReference type="ARBA" id="ARBA00023002"/>
    </source>
</evidence>
<dbReference type="OrthoDB" id="9804207at2"/>
<comment type="similarity">
    <text evidence="2">Belongs to the nitroreductase family.</text>
</comment>
<evidence type="ECO:0000313" key="9">
    <source>
        <dbReference type="EMBL" id="REH56445.1"/>
    </source>
</evidence>
<gene>
    <name evidence="9" type="ORF">C7448_101484</name>
</gene>
<comment type="cofactor">
    <cofactor evidence="1">
        <name>FMN</name>
        <dbReference type="ChEBI" id="CHEBI:58210"/>
    </cofactor>
</comment>
<protein>
    <submittedName>
        <fullName evidence="9">Nitroreductase</fullName>
    </submittedName>
</protein>
<proteinExistence type="inferred from homology"/>
<keyword evidence="5" id="KW-0521">NADP</keyword>